<name>F4SB86_MELLP</name>
<dbReference type="UniPathway" id="UPA00196"/>
<feature type="region of interest" description="Disordered" evidence="3">
    <location>
        <begin position="1"/>
        <end position="24"/>
    </location>
</feature>
<dbReference type="InParanoid" id="F4SB86"/>
<dbReference type="GO" id="GO:0006506">
    <property type="term" value="P:GPI anchor biosynthetic process"/>
    <property type="evidence" value="ECO:0007669"/>
    <property type="project" value="UniProtKB-UniPathway"/>
</dbReference>
<dbReference type="EMBL" id="GL883185">
    <property type="protein sequence ID" value="EGF98104.1"/>
    <property type="molecule type" value="Genomic_DNA"/>
</dbReference>
<protein>
    <recommendedName>
        <fullName evidence="2">N-acetylglucosaminylphosphatidylinositol deacetylase</fullName>
        <ecNumber evidence="2">3.5.1.89</ecNumber>
    </recommendedName>
</protein>
<dbReference type="VEuPathDB" id="FungiDB:MELLADRAFT_118612"/>
<dbReference type="Proteomes" id="UP000001072">
    <property type="component" value="Unassembled WGS sequence"/>
</dbReference>
<dbReference type="OrthoDB" id="440160at2759"/>
<dbReference type="GO" id="GO:0000225">
    <property type="term" value="F:N-acetylglucosaminylphosphatidylinositol deacetylase activity"/>
    <property type="evidence" value="ECO:0007669"/>
    <property type="project" value="UniProtKB-EC"/>
</dbReference>
<dbReference type="Pfam" id="PF02585">
    <property type="entry name" value="PIG-L"/>
    <property type="match status" value="1"/>
</dbReference>
<dbReference type="GO" id="GO:0016020">
    <property type="term" value="C:membrane"/>
    <property type="evidence" value="ECO:0007669"/>
    <property type="project" value="GOC"/>
</dbReference>
<evidence type="ECO:0000313" key="5">
    <source>
        <dbReference type="EMBL" id="EGF98104.1"/>
    </source>
</evidence>
<dbReference type="GO" id="GO:0005783">
    <property type="term" value="C:endoplasmic reticulum"/>
    <property type="evidence" value="ECO:0007669"/>
    <property type="project" value="TreeGrafter"/>
</dbReference>
<dbReference type="InterPro" id="IPR024078">
    <property type="entry name" value="LmbE-like_dom_sf"/>
</dbReference>
<dbReference type="SUPFAM" id="SSF102588">
    <property type="entry name" value="LmbE-like"/>
    <property type="match status" value="1"/>
</dbReference>
<reference evidence="6" key="1">
    <citation type="journal article" date="2011" name="Proc. Natl. Acad. Sci. U.S.A.">
        <title>Obligate biotrophy features unraveled by the genomic analysis of rust fungi.</title>
        <authorList>
            <person name="Duplessis S."/>
            <person name="Cuomo C.A."/>
            <person name="Lin Y.-C."/>
            <person name="Aerts A."/>
            <person name="Tisserant E."/>
            <person name="Veneault-Fourrey C."/>
            <person name="Joly D.L."/>
            <person name="Hacquard S."/>
            <person name="Amselem J."/>
            <person name="Cantarel B.L."/>
            <person name="Chiu R."/>
            <person name="Coutinho P.M."/>
            <person name="Feau N."/>
            <person name="Field M."/>
            <person name="Frey P."/>
            <person name="Gelhaye E."/>
            <person name="Goldberg J."/>
            <person name="Grabherr M.G."/>
            <person name="Kodira C.D."/>
            <person name="Kohler A."/>
            <person name="Kuees U."/>
            <person name="Lindquist E.A."/>
            <person name="Lucas S.M."/>
            <person name="Mago R."/>
            <person name="Mauceli E."/>
            <person name="Morin E."/>
            <person name="Murat C."/>
            <person name="Pangilinan J.L."/>
            <person name="Park R."/>
            <person name="Pearson M."/>
            <person name="Quesneville H."/>
            <person name="Rouhier N."/>
            <person name="Sakthikumar S."/>
            <person name="Salamov A.A."/>
            <person name="Schmutz J."/>
            <person name="Selles B."/>
            <person name="Shapiro H."/>
            <person name="Tanguay P."/>
            <person name="Tuskan G.A."/>
            <person name="Henrissat B."/>
            <person name="Van de Peer Y."/>
            <person name="Rouze P."/>
            <person name="Ellis J.G."/>
            <person name="Dodds P.N."/>
            <person name="Schein J.E."/>
            <person name="Zhong S."/>
            <person name="Hamelin R.C."/>
            <person name="Grigoriev I.V."/>
            <person name="Szabo L.J."/>
            <person name="Martin F."/>
        </authorList>
    </citation>
    <scope>NUCLEOTIDE SEQUENCE [LARGE SCALE GENOMIC DNA]</scope>
    <source>
        <strain evidence="6">98AG31 / pathotype 3-4-7</strain>
    </source>
</reference>
<dbReference type="EC" id="3.5.1.89" evidence="2"/>
<dbReference type="FunCoup" id="F4SB86">
    <property type="interactions" value="248"/>
</dbReference>
<evidence type="ECO:0000313" key="6">
    <source>
        <dbReference type="Proteomes" id="UP000001072"/>
    </source>
</evidence>
<dbReference type="GeneID" id="18926259"/>
<evidence type="ECO:0000256" key="2">
    <source>
        <dbReference type="ARBA" id="ARBA00012176"/>
    </source>
</evidence>
<dbReference type="AlphaFoldDB" id="F4SB86"/>
<gene>
    <name evidence="5" type="ORF">MELLADRAFT_118612</name>
</gene>
<keyword evidence="6" id="KW-1185">Reference proteome</keyword>
<dbReference type="STRING" id="747676.F4SB86"/>
<comment type="similarity">
    <text evidence="1">Belongs to the PIGL family.</text>
</comment>
<dbReference type="PANTHER" id="PTHR12993">
    <property type="entry name" value="N-ACETYLGLUCOSAMINYL-PHOSPHATIDYLINOSITOL DE-N-ACETYLASE-RELATED"/>
    <property type="match status" value="1"/>
</dbReference>
<keyword evidence="4" id="KW-0472">Membrane</keyword>
<organism evidence="6">
    <name type="scientific">Melampsora larici-populina (strain 98AG31 / pathotype 3-4-7)</name>
    <name type="common">Poplar leaf rust fungus</name>
    <dbReference type="NCBI Taxonomy" id="747676"/>
    <lineage>
        <taxon>Eukaryota</taxon>
        <taxon>Fungi</taxon>
        <taxon>Dikarya</taxon>
        <taxon>Basidiomycota</taxon>
        <taxon>Pucciniomycotina</taxon>
        <taxon>Pucciniomycetes</taxon>
        <taxon>Pucciniales</taxon>
        <taxon>Melampsoraceae</taxon>
        <taxon>Melampsora</taxon>
    </lineage>
</organism>
<sequence>MTSKPKPKPTPSPPLSPLFEDTPIPNYQINKTYGDREDVIAEAEAEEENWRQELSRLDLYPPPSNPSRAFSSNSLNRNRSGFNFNPISLLAFRGIRFKLNLLICFWIVWPMFWWIVTSILSDHPSLFPISLRNSKSTLIIVAHPDDECLFFGPTIISILKKTKTHGALLVLSSGNHYGLGEIRRIELKASCTELGIREERCDVMDISSVQDDPVKWWPTETISKVVKDYLDKWMIDSIVTFDDQGISGHINHRAVSAAVTQLSLSLNATRSITTSSKHLKPAPSLYTLKSVFVLRKYSGLYDLPFSLLRFLPNLIFGPNSQITLDLVPGYDSKTELNSIDSEKRRKSITLSTENGLLINSLWDYFKTRNSFWKHRSQMVWDRHLYMILSRYMYFNTIERVV</sequence>
<evidence type="ECO:0000256" key="1">
    <source>
        <dbReference type="ARBA" id="ARBA00006066"/>
    </source>
</evidence>
<keyword evidence="4" id="KW-1133">Transmembrane helix</keyword>
<evidence type="ECO:0000256" key="4">
    <source>
        <dbReference type="SAM" id="Phobius"/>
    </source>
</evidence>
<feature type="transmembrane region" description="Helical" evidence="4">
    <location>
        <begin position="99"/>
        <end position="116"/>
    </location>
</feature>
<accession>F4SB86</accession>
<dbReference type="KEGG" id="mlr:MELLADRAFT_118612"/>
<dbReference type="eggNOG" id="KOG3332">
    <property type="taxonomic scope" value="Eukaryota"/>
</dbReference>
<dbReference type="RefSeq" id="XP_007418636.1">
    <property type="nucleotide sequence ID" value="XM_007418574.1"/>
</dbReference>
<dbReference type="Gene3D" id="3.40.50.10320">
    <property type="entry name" value="LmbE-like"/>
    <property type="match status" value="1"/>
</dbReference>
<keyword evidence="4" id="KW-0812">Transmembrane</keyword>
<evidence type="ECO:0000256" key="3">
    <source>
        <dbReference type="SAM" id="MobiDB-lite"/>
    </source>
</evidence>
<dbReference type="InterPro" id="IPR003737">
    <property type="entry name" value="GlcNAc_PI_deacetylase-related"/>
</dbReference>
<dbReference type="HOGENOM" id="CLU_034979_0_2_1"/>
<dbReference type="PANTHER" id="PTHR12993:SF11">
    <property type="entry name" value="N-ACETYLGLUCOSAMINYL-PHOSPHATIDYLINOSITOL DE-N-ACETYLASE"/>
    <property type="match status" value="1"/>
</dbReference>
<proteinExistence type="inferred from homology"/>